<gene>
    <name evidence="3" type="ORF">SAMN05421773_110245</name>
</gene>
<dbReference type="Proteomes" id="UP000199207">
    <property type="component" value="Unassembled WGS sequence"/>
</dbReference>
<protein>
    <submittedName>
        <fullName evidence="3">Fructokinase</fullName>
    </submittedName>
</protein>
<keyword evidence="3" id="KW-0418">Kinase</keyword>
<dbReference type="GO" id="GO:0016301">
    <property type="term" value="F:kinase activity"/>
    <property type="evidence" value="ECO:0007669"/>
    <property type="project" value="UniProtKB-KW"/>
</dbReference>
<reference evidence="3 4" key="1">
    <citation type="submission" date="2016-10" db="EMBL/GenBank/DDBJ databases">
        <authorList>
            <person name="de Groot N.N."/>
        </authorList>
    </citation>
    <scope>NUCLEOTIDE SEQUENCE [LARGE SCALE GENOMIC DNA]</scope>
    <source>
        <strain evidence="3 4">CGMCC 4.5739</strain>
    </source>
</reference>
<evidence type="ECO:0000256" key="1">
    <source>
        <dbReference type="ARBA" id="ARBA00006479"/>
    </source>
</evidence>
<dbReference type="Gene3D" id="3.30.420.40">
    <property type="match status" value="2"/>
</dbReference>
<name>A0A1I1Q345_9ACTN</name>
<dbReference type="PANTHER" id="PTHR18964">
    <property type="entry name" value="ROK (REPRESSOR, ORF, KINASE) FAMILY"/>
    <property type="match status" value="1"/>
</dbReference>
<dbReference type="SUPFAM" id="SSF53067">
    <property type="entry name" value="Actin-like ATPase domain"/>
    <property type="match status" value="1"/>
</dbReference>
<keyword evidence="3" id="KW-0808">Transferase</keyword>
<dbReference type="EMBL" id="FOLM01000010">
    <property type="protein sequence ID" value="SFD16566.1"/>
    <property type="molecule type" value="Genomic_DNA"/>
</dbReference>
<dbReference type="PANTHER" id="PTHR18964:SF149">
    <property type="entry name" value="BIFUNCTIONAL UDP-N-ACETYLGLUCOSAMINE 2-EPIMERASE_N-ACETYLMANNOSAMINE KINASE"/>
    <property type="match status" value="1"/>
</dbReference>
<evidence type="ECO:0000256" key="2">
    <source>
        <dbReference type="SAM" id="MobiDB-lite"/>
    </source>
</evidence>
<dbReference type="CDD" id="cd24067">
    <property type="entry name" value="ASKHA_NBD_ROK_BsFRK-like"/>
    <property type="match status" value="1"/>
</dbReference>
<accession>A0A1I1Q345</accession>
<dbReference type="STRING" id="910347.SAMN05421773_110245"/>
<feature type="region of interest" description="Disordered" evidence="2">
    <location>
        <begin position="309"/>
        <end position="329"/>
    </location>
</feature>
<dbReference type="InterPro" id="IPR000600">
    <property type="entry name" value="ROK"/>
</dbReference>
<proteinExistence type="inferred from homology"/>
<sequence length="329" mass="35381">MIPGPRPATRPKEVVAAIDAGKTKFLAGVFTPDANELERCRIRVTTPRETVDALLAYLDGICERYSVVAIGLAVFGPLEVNPGLGDFGGIVGSSEPQWSGVNLPSMLTTRFHVPVLFDFDVNAAAIAEARNMTLPAEDFVYLSIGTGIGGTFHGPPGRTVPRTDPPQLGHMHLPREPDDGYPGSCRFHGACFQGLASGRALSGRWQRPTHELPAGHRAWDLEARYIARACANLLYSCSFTTVRMGAGISQIPGLVARANHYLRLFMNGFPENLWRGIADRNVIEVARTAPHSSLLGAALQAIEGTGLVFPPDRPAPGPAPSRTSFRIPN</sequence>
<dbReference type="Pfam" id="PF00480">
    <property type="entry name" value="ROK"/>
    <property type="match status" value="1"/>
</dbReference>
<dbReference type="InterPro" id="IPR043129">
    <property type="entry name" value="ATPase_NBD"/>
</dbReference>
<evidence type="ECO:0000313" key="4">
    <source>
        <dbReference type="Proteomes" id="UP000199207"/>
    </source>
</evidence>
<comment type="similarity">
    <text evidence="1">Belongs to the ROK (NagC/XylR) family.</text>
</comment>
<keyword evidence="4" id="KW-1185">Reference proteome</keyword>
<evidence type="ECO:0000313" key="3">
    <source>
        <dbReference type="EMBL" id="SFD16566.1"/>
    </source>
</evidence>
<organism evidence="3 4">
    <name type="scientific">Streptomyces aidingensis</name>
    <dbReference type="NCBI Taxonomy" id="910347"/>
    <lineage>
        <taxon>Bacteria</taxon>
        <taxon>Bacillati</taxon>
        <taxon>Actinomycetota</taxon>
        <taxon>Actinomycetes</taxon>
        <taxon>Kitasatosporales</taxon>
        <taxon>Streptomycetaceae</taxon>
        <taxon>Streptomyces</taxon>
    </lineage>
</organism>
<dbReference type="AlphaFoldDB" id="A0A1I1Q345"/>